<keyword evidence="6" id="KW-0521">NADP</keyword>
<dbReference type="InterPro" id="IPR000971">
    <property type="entry name" value="Globin"/>
</dbReference>
<evidence type="ECO:0000256" key="2">
    <source>
        <dbReference type="ARBA" id="ARBA00001974"/>
    </source>
</evidence>
<comment type="caution">
    <text evidence="14">The sequence shown here is derived from an EMBL/GenBank/DDBJ whole genome shotgun (WGS) entry which is preliminary data.</text>
</comment>
<dbReference type="PRINTS" id="PR00371">
    <property type="entry name" value="FPNCR"/>
</dbReference>
<evidence type="ECO:0000256" key="10">
    <source>
        <dbReference type="ARBA" id="ARBA00049433"/>
    </source>
</evidence>
<dbReference type="EC" id="1.14.12.17" evidence="4"/>
<gene>
    <name evidence="14" type="ORF">CFN78_19755</name>
</gene>
<feature type="domain" description="Globin" evidence="12">
    <location>
        <begin position="1"/>
        <end position="130"/>
    </location>
</feature>
<dbReference type="GO" id="GO:0020037">
    <property type="term" value="F:heme binding"/>
    <property type="evidence" value="ECO:0007669"/>
    <property type="project" value="InterPro"/>
</dbReference>
<name>A0A263CZ66_9PSEU</name>
<keyword evidence="5" id="KW-0001">2Fe-2S</keyword>
<evidence type="ECO:0000256" key="8">
    <source>
        <dbReference type="ARBA" id="ARBA00023027"/>
    </source>
</evidence>
<dbReference type="OrthoDB" id="3213438at2"/>
<evidence type="ECO:0000259" key="13">
    <source>
        <dbReference type="PROSITE" id="PS51384"/>
    </source>
</evidence>
<dbReference type="Proteomes" id="UP000242444">
    <property type="component" value="Unassembled WGS sequence"/>
</dbReference>
<dbReference type="Gene3D" id="3.40.50.80">
    <property type="entry name" value="Nucleotide-binding domain of ferredoxin-NADP reductase (FNR) module"/>
    <property type="match status" value="1"/>
</dbReference>
<dbReference type="Pfam" id="PF00175">
    <property type="entry name" value="NAD_binding_1"/>
    <property type="match status" value="1"/>
</dbReference>
<dbReference type="InterPro" id="IPR001433">
    <property type="entry name" value="OxRdtase_FAD/NAD-bd"/>
</dbReference>
<keyword evidence="11" id="KW-0813">Transport</keyword>
<evidence type="ECO:0000256" key="11">
    <source>
        <dbReference type="RuleBase" id="RU000356"/>
    </source>
</evidence>
<protein>
    <recommendedName>
        <fullName evidence="4">nitric oxide dioxygenase</fullName>
        <ecNumber evidence="4">1.14.12.17</ecNumber>
    </recommendedName>
</protein>
<dbReference type="AlphaFoldDB" id="A0A263CZ66"/>
<dbReference type="Gene3D" id="1.10.490.10">
    <property type="entry name" value="Globins"/>
    <property type="match status" value="1"/>
</dbReference>
<evidence type="ECO:0000256" key="5">
    <source>
        <dbReference type="ARBA" id="ARBA00022714"/>
    </source>
</evidence>
<keyword evidence="8" id="KW-0520">NAD</keyword>
<evidence type="ECO:0000256" key="3">
    <source>
        <dbReference type="ARBA" id="ARBA00006401"/>
    </source>
</evidence>
<comment type="catalytic activity">
    <reaction evidence="10">
        <text>2 nitric oxide + NADPH + 2 O2 = 2 nitrate + NADP(+) + H(+)</text>
        <dbReference type="Rhea" id="RHEA:19465"/>
        <dbReference type="ChEBI" id="CHEBI:15378"/>
        <dbReference type="ChEBI" id="CHEBI:15379"/>
        <dbReference type="ChEBI" id="CHEBI:16480"/>
        <dbReference type="ChEBI" id="CHEBI:17632"/>
        <dbReference type="ChEBI" id="CHEBI:57783"/>
        <dbReference type="ChEBI" id="CHEBI:58349"/>
        <dbReference type="EC" id="1.14.12.17"/>
    </reaction>
</comment>
<dbReference type="InterPro" id="IPR039261">
    <property type="entry name" value="FNR_nucleotide-bd"/>
</dbReference>
<dbReference type="CDD" id="cd19753">
    <property type="entry name" value="Mb-like_oxidoreductase"/>
    <property type="match status" value="1"/>
</dbReference>
<dbReference type="PROSITE" id="PS01033">
    <property type="entry name" value="GLOBIN"/>
    <property type="match status" value="1"/>
</dbReference>
<evidence type="ECO:0000259" key="12">
    <source>
        <dbReference type="PROSITE" id="PS01033"/>
    </source>
</evidence>
<dbReference type="PANTHER" id="PTHR47354:SF5">
    <property type="entry name" value="PROTEIN RFBI"/>
    <property type="match status" value="1"/>
</dbReference>
<evidence type="ECO:0000256" key="1">
    <source>
        <dbReference type="ARBA" id="ARBA00001970"/>
    </source>
</evidence>
<dbReference type="GO" id="GO:0051537">
    <property type="term" value="F:2 iron, 2 sulfur cluster binding"/>
    <property type="evidence" value="ECO:0007669"/>
    <property type="project" value="UniProtKB-KW"/>
</dbReference>
<keyword evidence="11" id="KW-0349">Heme</keyword>
<evidence type="ECO:0000256" key="7">
    <source>
        <dbReference type="ARBA" id="ARBA00023014"/>
    </source>
</evidence>
<dbReference type="InterPro" id="IPR008333">
    <property type="entry name" value="Cbr1-like_FAD-bd_dom"/>
</dbReference>
<dbReference type="InterPro" id="IPR001709">
    <property type="entry name" value="Flavoprot_Pyr_Nucl_cyt_Rdtase"/>
</dbReference>
<dbReference type="Pfam" id="PF00042">
    <property type="entry name" value="Globin"/>
    <property type="match status" value="1"/>
</dbReference>
<evidence type="ECO:0000256" key="6">
    <source>
        <dbReference type="ARBA" id="ARBA00022857"/>
    </source>
</evidence>
<dbReference type="GO" id="GO:0019825">
    <property type="term" value="F:oxygen binding"/>
    <property type="evidence" value="ECO:0007669"/>
    <property type="project" value="InterPro"/>
</dbReference>
<comment type="cofactor">
    <cofactor evidence="2">
        <name>FAD</name>
        <dbReference type="ChEBI" id="CHEBI:57692"/>
    </cofactor>
</comment>
<dbReference type="PANTHER" id="PTHR47354">
    <property type="entry name" value="NADH OXIDOREDUCTASE HCR"/>
    <property type="match status" value="1"/>
</dbReference>
<keyword evidence="7" id="KW-0411">Iron-sulfur</keyword>
<organism evidence="14 15">
    <name type="scientific">Amycolatopsis antarctica</name>
    <dbReference type="NCBI Taxonomy" id="1854586"/>
    <lineage>
        <taxon>Bacteria</taxon>
        <taxon>Bacillati</taxon>
        <taxon>Actinomycetota</taxon>
        <taxon>Actinomycetes</taxon>
        <taxon>Pseudonocardiales</taxon>
        <taxon>Pseudonocardiaceae</taxon>
        <taxon>Amycolatopsis</taxon>
    </lineage>
</organism>
<feature type="domain" description="FAD-binding FR-type" evidence="13">
    <location>
        <begin position="135"/>
        <end position="235"/>
    </location>
</feature>
<dbReference type="PROSITE" id="PS51384">
    <property type="entry name" value="FAD_FR"/>
    <property type="match status" value="1"/>
</dbReference>
<dbReference type="EMBL" id="NKYE01000013">
    <property type="protein sequence ID" value="OZM71401.1"/>
    <property type="molecule type" value="Genomic_DNA"/>
</dbReference>
<dbReference type="Gene3D" id="2.40.30.10">
    <property type="entry name" value="Translation factors"/>
    <property type="match status" value="1"/>
</dbReference>
<proteinExistence type="inferred from homology"/>
<evidence type="ECO:0000313" key="15">
    <source>
        <dbReference type="Proteomes" id="UP000242444"/>
    </source>
</evidence>
<dbReference type="SUPFAM" id="SSF63380">
    <property type="entry name" value="Riboflavin synthase domain-like"/>
    <property type="match status" value="1"/>
</dbReference>
<comment type="catalytic activity">
    <reaction evidence="9">
        <text>2 nitric oxide + NADH + 2 O2 = 2 nitrate + NAD(+) + H(+)</text>
        <dbReference type="Rhea" id="RHEA:19469"/>
        <dbReference type="ChEBI" id="CHEBI:15378"/>
        <dbReference type="ChEBI" id="CHEBI:15379"/>
        <dbReference type="ChEBI" id="CHEBI:16480"/>
        <dbReference type="ChEBI" id="CHEBI:17632"/>
        <dbReference type="ChEBI" id="CHEBI:57540"/>
        <dbReference type="ChEBI" id="CHEBI:57945"/>
        <dbReference type="EC" id="1.14.12.17"/>
    </reaction>
</comment>
<keyword evidence="11" id="KW-0561">Oxygen transport</keyword>
<dbReference type="InterPro" id="IPR012292">
    <property type="entry name" value="Globin/Proto"/>
</dbReference>
<dbReference type="Pfam" id="PF00970">
    <property type="entry name" value="FAD_binding_6"/>
    <property type="match status" value="1"/>
</dbReference>
<evidence type="ECO:0000256" key="4">
    <source>
        <dbReference type="ARBA" id="ARBA00012229"/>
    </source>
</evidence>
<comment type="similarity">
    <text evidence="11">Belongs to the globin family.</text>
</comment>
<evidence type="ECO:0000313" key="14">
    <source>
        <dbReference type="EMBL" id="OZM71401.1"/>
    </source>
</evidence>
<dbReference type="InterPro" id="IPR009050">
    <property type="entry name" value="Globin-like_sf"/>
</dbReference>
<comment type="similarity">
    <text evidence="3">In the C-terminal section; belongs to the flavoprotein pyridine nucleotide cytochrome reductase family.</text>
</comment>
<dbReference type="SUPFAM" id="SSF52343">
    <property type="entry name" value="Ferredoxin reductase-like, C-terminal NADP-linked domain"/>
    <property type="match status" value="1"/>
</dbReference>
<dbReference type="SUPFAM" id="SSF46458">
    <property type="entry name" value="Globin-like"/>
    <property type="match status" value="1"/>
</dbReference>
<dbReference type="InParanoid" id="A0A263CZ66"/>
<dbReference type="InterPro" id="IPR017927">
    <property type="entry name" value="FAD-bd_FR_type"/>
</dbReference>
<sequence length="367" mass="40311">MVRLIRSSFAEVEGAAGEMSQYFYAVLFSVAPGTRSLFPANMSAQRSNLLRALVHVVQLVDRPDELGPFLRQLGRDHRKFDVVTEHYDAVGFALLGALKHQLGESWTPPVERAWTQAYATIAATMCEAAATDTGPAWWNGTVVERRMAGPGIAVIRVRPDQPLPYTPGHHVSVEIPQRPRLWRYLSPANAPERDDFLEFHVRAVRNGWVSRALVNHSQVGDTWRIGPSLGCLDVRQHSGRGLLLVAGGTGLAPLRAIIDDLAQWPERPDVHLYFGGRTPDDLYDLDQITSLAVGSDWLRVTPVTERGSVAGGLRGTLGAVITEQEAWPERDVLLSGSPSMIRDCVSQLFAAGAPAERVRFDSPTLEG</sequence>
<dbReference type="GO" id="GO:0005344">
    <property type="term" value="F:oxygen carrier activity"/>
    <property type="evidence" value="ECO:0007669"/>
    <property type="project" value="UniProtKB-KW"/>
</dbReference>
<keyword evidence="11" id="KW-0479">Metal-binding</keyword>
<keyword evidence="15" id="KW-1185">Reference proteome</keyword>
<dbReference type="InterPro" id="IPR017938">
    <property type="entry name" value="Riboflavin_synthase-like_b-brl"/>
</dbReference>
<dbReference type="PRINTS" id="PR00410">
    <property type="entry name" value="PHEHYDRXLASE"/>
</dbReference>
<dbReference type="InterPro" id="IPR050415">
    <property type="entry name" value="MRET"/>
</dbReference>
<dbReference type="GO" id="GO:0008941">
    <property type="term" value="F:nitric oxide dioxygenase NAD(P)H activity"/>
    <property type="evidence" value="ECO:0007669"/>
    <property type="project" value="UniProtKB-EC"/>
</dbReference>
<accession>A0A263CZ66</accession>
<keyword evidence="11" id="KW-0408">Iron</keyword>
<evidence type="ECO:0000256" key="9">
    <source>
        <dbReference type="ARBA" id="ARBA00048649"/>
    </source>
</evidence>
<comment type="cofactor">
    <cofactor evidence="1">
        <name>heme b</name>
        <dbReference type="ChEBI" id="CHEBI:60344"/>
    </cofactor>
</comment>
<dbReference type="CDD" id="cd06187">
    <property type="entry name" value="O2ase_reductase_like"/>
    <property type="match status" value="1"/>
</dbReference>
<reference evidence="14 15" key="1">
    <citation type="submission" date="2017-07" db="EMBL/GenBank/DDBJ databases">
        <title>Amycolatopsis antarcticus sp. nov., isolated from the surface of an Antarcticus brown macroalga.</title>
        <authorList>
            <person name="Wang J."/>
            <person name="Leiva S."/>
            <person name="Huang J."/>
            <person name="Huang Y."/>
        </authorList>
    </citation>
    <scope>NUCLEOTIDE SEQUENCE [LARGE SCALE GENOMIC DNA]</scope>
    <source>
        <strain evidence="14 15">AU-G6</strain>
    </source>
</reference>